<dbReference type="RefSeq" id="WP_378061693.1">
    <property type="nucleotide sequence ID" value="NZ_JBHSIS010000024.1"/>
</dbReference>
<organism evidence="6 7">
    <name type="scientific">Actinophytocola glycyrrhizae</name>
    <dbReference type="NCBI Taxonomy" id="2044873"/>
    <lineage>
        <taxon>Bacteria</taxon>
        <taxon>Bacillati</taxon>
        <taxon>Actinomycetota</taxon>
        <taxon>Actinomycetes</taxon>
        <taxon>Pseudonocardiales</taxon>
        <taxon>Pseudonocardiaceae</taxon>
    </lineage>
</organism>
<keyword evidence="5" id="KW-0732">Signal</keyword>
<protein>
    <submittedName>
        <fullName evidence="6">Alpha/beta hydrolase family protein</fullName>
    </submittedName>
</protein>
<feature type="chain" id="PRO_5047225220" evidence="5">
    <location>
        <begin position="22"/>
        <end position="375"/>
    </location>
</feature>
<dbReference type="GO" id="GO:0016787">
    <property type="term" value="F:hydrolase activity"/>
    <property type="evidence" value="ECO:0007669"/>
    <property type="project" value="UniProtKB-KW"/>
</dbReference>
<evidence type="ECO:0000256" key="3">
    <source>
        <dbReference type="ARBA" id="ARBA00023098"/>
    </source>
</evidence>
<sequence length="375" mass="40021">MRVIVTLTALTLALSATPAAADPALRLPAPTGGQPVGTTTLYLKDTSRPDPWVPSVPYRELMVSLYYPAARSNGPTARYMTPTESRLLLEDGGLTDLLPPDLLSTVRTSAVRDARPAGRPGGLPLVVLSPGHSKPRATLTSLAEDLASHGHVVAVVDHTYENVAQTFPDGRVTTCLTCEMAKDETVWIELGRGRAADVSFVLDRLTGPRPAWRGARLVDRSRIVMGGHSVGGASSIPALLADPRLTAGFDIDGSTDDVIPEGGLSKPFLFLGRAGQYTPGSGAPAATWERSWAGMTGWKRWLLVDGAEHVSFTDVGLLMDRLGLDYGAGIAAGRAQTITRTYVRAFLDRHLRGDPRPLLDGPSPRYPEVTFPTNG</sequence>
<evidence type="ECO:0000313" key="7">
    <source>
        <dbReference type="Proteomes" id="UP001595859"/>
    </source>
</evidence>
<evidence type="ECO:0000313" key="6">
    <source>
        <dbReference type="EMBL" id="MFC4858939.1"/>
    </source>
</evidence>
<evidence type="ECO:0000256" key="5">
    <source>
        <dbReference type="SAM" id="SignalP"/>
    </source>
</evidence>
<feature type="region of interest" description="Disordered" evidence="4">
    <location>
        <begin position="355"/>
        <end position="375"/>
    </location>
</feature>
<dbReference type="Gene3D" id="3.40.50.1820">
    <property type="entry name" value="alpha/beta hydrolase"/>
    <property type="match status" value="1"/>
</dbReference>
<dbReference type="EMBL" id="JBHSIS010000024">
    <property type="protein sequence ID" value="MFC4858939.1"/>
    <property type="molecule type" value="Genomic_DNA"/>
</dbReference>
<keyword evidence="2" id="KW-0442">Lipid degradation</keyword>
<gene>
    <name evidence="6" type="ORF">ACFPCV_36040</name>
</gene>
<proteinExistence type="predicted"/>
<name>A0ABV9SG80_9PSEU</name>
<keyword evidence="1 6" id="KW-0378">Hydrolase</keyword>
<evidence type="ECO:0000256" key="1">
    <source>
        <dbReference type="ARBA" id="ARBA00022801"/>
    </source>
</evidence>
<dbReference type="Proteomes" id="UP001595859">
    <property type="component" value="Unassembled WGS sequence"/>
</dbReference>
<accession>A0ABV9SG80</accession>
<dbReference type="Pfam" id="PF03403">
    <property type="entry name" value="PAF-AH_p_II"/>
    <property type="match status" value="1"/>
</dbReference>
<keyword evidence="7" id="KW-1185">Reference proteome</keyword>
<keyword evidence="3" id="KW-0443">Lipid metabolism</keyword>
<comment type="caution">
    <text evidence="6">The sequence shown here is derived from an EMBL/GenBank/DDBJ whole genome shotgun (WGS) entry which is preliminary data.</text>
</comment>
<evidence type="ECO:0000256" key="2">
    <source>
        <dbReference type="ARBA" id="ARBA00022963"/>
    </source>
</evidence>
<evidence type="ECO:0000256" key="4">
    <source>
        <dbReference type="SAM" id="MobiDB-lite"/>
    </source>
</evidence>
<dbReference type="PANTHER" id="PTHR10272:SF0">
    <property type="entry name" value="PLATELET-ACTIVATING FACTOR ACETYLHYDROLASE"/>
    <property type="match status" value="1"/>
</dbReference>
<dbReference type="SUPFAM" id="SSF53474">
    <property type="entry name" value="alpha/beta-Hydrolases"/>
    <property type="match status" value="1"/>
</dbReference>
<feature type="signal peptide" evidence="5">
    <location>
        <begin position="1"/>
        <end position="21"/>
    </location>
</feature>
<dbReference type="PANTHER" id="PTHR10272">
    <property type="entry name" value="PLATELET-ACTIVATING FACTOR ACETYLHYDROLASE"/>
    <property type="match status" value="1"/>
</dbReference>
<dbReference type="InterPro" id="IPR029058">
    <property type="entry name" value="AB_hydrolase_fold"/>
</dbReference>
<reference evidence="7" key="1">
    <citation type="journal article" date="2019" name="Int. J. Syst. Evol. Microbiol.">
        <title>The Global Catalogue of Microorganisms (GCM) 10K type strain sequencing project: providing services to taxonomists for standard genome sequencing and annotation.</title>
        <authorList>
            <consortium name="The Broad Institute Genomics Platform"/>
            <consortium name="The Broad Institute Genome Sequencing Center for Infectious Disease"/>
            <person name="Wu L."/>
            <person name="Ma J."/>
        </authorList>
    </citation>
    <scope>NUCLEOTIDE SEQUENCE [LARGE SCALE GENOMIC DNA]</scope>
    <source>
        <strain evidence="7">ZS-22-S1</strain>
    </source>
</reference>